<comment type="cofactor">
    <cofactor evidence="3">
        <name>Zn(2+)</name>
        <dbReference type="ChEBI" id="CHEBI:29105"/>
    </cofactor>
    <text evidence="3">Binds 1 divalent metal cation per subunit.</text>
</comment>
<evidence type="ECO:0000313" key="6">
    <source>
        <dbReference type="Proteomes" id="UP001138921"/>
    </source>
</evidence>
<dbReference type="InterPro" id="IPR051262">
    <property type="entry name" value="SMP-30/CGR1_Lactonase"/>
</dbReference>
<feature type="binding site" evidence="3">
    <location>
        <position position="155"/>
    </location>
    <ligand>
        <name>a divalent metal cation</name>
        <dbReference type="ChEBI" id="CHEBI:60240"/>
    </ligand>
</feature>
<accession>A0A9X1D5C4</accession>
<organism evidence="5 6">
    <name type="scientific">Aminobacter anthyllidis</name>
    <dbReference type="NCBI Taxonomy" id="1035067"/>
    <lineage>
        <taxon>Bacteria</taxon>
        <taxon>Pseudomonadati</taxon>
        <taxon>Pseudomonadota</taxon>
        <taxon>Alphaproteobacteria</taxon>
        <taxon>Hyphomicrobiales</taxon>
        <taxon>Phyllobacteriaceae</taxon>
        <taxon>Aminobacter</taxon>
    </lineage>
</organism>
<reference evidence="5" key="1">
    <citation type="journal article" date="2021" name="Microorganisms">
        <title>Phylogenomic Reconstruction and Metabolic Potential of the Genus Aminobacter.</title>
        <authorList>
            <person name="Artuso I."/>
            <person name="Turrini P."/>
            <person name="Pirolo M."/>
            <person name="Lugli G.A."/>
            <person name="Ventura M."/>
            <person name="Visca P."/>
        </authorList>
    </citation>
    <scope>NUCLEOTIDE SEQUENCE</scope>
    <source>
        <strain evidence="5">LMG 26462</strain>
    </source>
</reference>
<dbReference type="GO" id="GO:0016787">
    <property type="term" value="F:hydrolase activity"/>
    <property type="evidence" value="ECO:0007669"/>
    <property type="project" value="UniProtKB-KW"/>
</dbReference>
<dbReference type="PANTHER" id="PTHR47572">
    <property type="entry name" value="LIPOPROTEIN-RELATED"/>
    <property type="match status" value="1"/>
</dbReference>
<evidence type="ECO:0000313" key="5">
    <source>
        <dbReference type="EMBL" id="MBT1155508.1"/>
    </source>
</evidence>
<dbReference type="InterPro" id="IPR011042">
    <property type="entry name" value="6-blade_b-propeller_TolB-like"/>
</dbReference>
<comment type="caution">
    <text evidence="5">The sequence shown here is derived from an EMBL/GenBank/DDBJ whole genome shotgun (WGS) entry which is preliminary data.</text>
</comment>
<proteinExistence type="predicted"/>
<name>A0A9X1D5C4_9HYPH</name>
<dbReference type="Pfam" id="PF08450">
    <property type="entry name" value="SGL"/>
    <property type="match status" value="1"/>
</dbReference>
<protein>
    <submittedName>
        <fullName evidence="5">SMP-30/gluconolactonase/LRE family protein</fullName>
    </submittedName>
</protein>
<feature type="active site" description="Proton donor/acceptor" evidence="2">
    <location>
        <position position="202"/>
    </location>
</feature>
<keyword evidence="6" id="KW-1185">Reference proteome</keyword>
<feature type="binding site" evidence="3">
    <location>
        <position position="202"/>
    </location>
    <ligand>
        <name>a divalent metal cation</name>
        <dbReference type="ChEBI" id="CHEBI:60240"/>
    </ligand>
</feature>
<feature type="binding site" evidence="3">
    <location>
        <position position="22"/>
    </location>
    <ligand>
        <name>a divalent metal cation</name>
        <dbReference type="ChEBI" id="CHEBI:60240"/>
    </ligand>
</feature>
<dbReference type="AlphaFoldDB" id="A0A9X1D5C4"/>
<dbReference type="EMBL" id="JAFLWW010000002">
    <property type="protein sequence ID" value="MBT1155508.1"/>
    <property type="molecule type" value="Genomic_DNA"/>
</dbReference>
<dbReference type="Proteomes" id="UP001138921">
    <property type="component" value="Unassembled WGS sequence"/>
</dbReference>
<keyword evidence="3" id="KW-0862">Zinc</keyword>
<dbReference type="PANTHER" id="PTHR47572:SF4">
    <property type="entry name" value="LACTONASE DRP35"/>
    <property type="match status" value="1"/>
</dbReference>
<dbReference type="GO" id="GO:0046872">
    <property type="term" value="F:metal ion binding"/>
    <property type="evidence" value="ECO:0007669"/>
    <property type="project" value="UniProtKB-KW"/>
</dbReference>
<keyword evidence="3" id="KW-0479">Metal-binding</keyword>
<dbReference type="RefSeq" id="WP_214387646.1">
    <property type="nucleotide sequence ID" value="NZ_JAFLWW010000002.1"/>
</dbReference>
<dbReference type="Gene3D" id="2.120.10.30">
    <property type="entry name" value="TolB, C-terminal domain"/>
    <property type="match status" value="1"/>
</dbReference>
<feature type="domain" description="SMP-30/Gluconolactonase/LRE-like region" evidence="4">
    <location>
        <begin position="21"/>
        <end position="259"/>
    </location>
</feature>
<gene>
    <name evidence="5" type="ORF">J1C56_07865</name>
</gene>
<evidence type="ECO:0000256" key="1">
    <source>
        <dbReference type="ARBA" id="ARBA00022801"/>
    </source>
</evidence>
<sequence length="289" mass="30477">MTQASGMTHSVRTIAGGFVYPECPRWRDGQLWFADQHDGLVHVLGGAGTRRDSFAVPGGPSGMGWLPDGDLLVVSMNDRKLFRRSRDGKLVLHADLAGVHPFHSNDMVVDGEGRAYVGNIGFDFYAGQPPAPTVLAMVTPDGEVSIAADGLMCPNGTVISPDGRTLIIAESMAARLTAFDIGADGHLSNRRLFAAVDGHVPDGICLDAEGHVWAASPYEKTVLRIGPAGEIVDRVVIPDASPYACMLGGADGRDLFICVAPHHDPEVTTKLRGGRIDVIIAPAPGAGQP</sequence>
<feature type="binding site" evidence="3">
    <location>
        <position position="123"/>
    </location>
    <ligand>
        <name>substrate</name>
    </ligand>
</feature>
<evidence type="ECO:0000256" key="2">
    <source>
        <dbReference type="PIRSR" id="PIRSR605511-1"/>
    </source>
</evidence>
<dbReference type="SUPFAM" id="SSF63829">
    <property type="entry name" value="Calcium-dependent phosphotriesterase"/>
    <property type="match status" value="1"/>
</dbReference>
<evidence type="ECO:0000259" key="4">
    <source>
        <dbReference type="Pfam" id="PF08450"/>
    </source>
</evidence>
<keyword evidence="1" id="KW-0378">Hydrolase</keyword>
<dbReference type="InterPro" id="IPR005511">
    <property type="entry name" value="SMP-30"/>
</dbReference>
<evidence type="ECO:0000256" key="3">
    <source>
        <dbReference type="PIRSR" id="PIRSR605511-2"/>
    </source>
</evidence>
<feature type="binding site" evidence="3">
    <location>
        <position position="105"/>
    </location>
    <ligand>
        <name>substrate</name>
    </ligand>
</feature>
<dbReference type="InterPro" id="IPR013658">
    <property type="entry name" value="SGL"/>
</dbReference>
<reference evidence="5" key="2">
    <citation type="submission" date="2021-03" db="EMBL/GenBank/DDBJ databases">
        <authorList>
            <person name="Artuso I."/>
            <person name="Turrini P."/>
            <person name="Pirolo M."/>
            <person name="Lugli G.A."/>
            <person name="Ventura M."/>
            <person name="Visca P."/>
        </authorList>
    </citation>
    <scope>NUCLEOTIDE SEQUENCE</scope>
    <source>
        <strain evidence="5">LMG 26462</strain>
    </source>
</reference>
<dbReference type="PRINTS" id="PR01790">
    <property type="entry name" value="SMP30FAMILY"/>
</dbReference>